<name>A0A1X7S4Z9_ZYMT9</name>
<evidence type="ECO:0000259" key="1">
    <source>
        <dbReference type="PROSITE" id="PS51186"/>
    </source>
</evidence>
<feature type="domain" description="N-acetyltransferase" evidence="1">
    <location>
        <begin position="1"/>
        <end position="88"/>
    </location>
</feature>
<organism evidence="2 3">
    <name type="scientific">Zymoseptoria tritici (strain ST99CH_3D7)</name>
    <dbReference type="NCBI Taxonomy" id="1276538"/>
    <lineage>
        <taxon>Eukaryota</taxon>
        <taxon>Fungi</taxon>
        <taxon>Dikarya</taxon>
        <taxon>Ascomycota</taxon>
        <taxon>Pezizomycotina</taxon>
        <taxon>Dothideomycetes</taxon>
        <taxon>Dothideomycetidae</taxon>
        <taxon>Mycosphaerellales</taxon>
        <taxon>Mycosphaerellaceae</taxon>
        <taxon>Zymoseptoria</taxon>
    </lineage>
</organism>
<evidence type="ECO:0000313" key="2">
    <source>
        <dbReference type="EMBL" id="SMQ54590.1"/>
    </source>
</evidence>
<dbReference type="EMBL" id="LT853701">
    <property type="protein sequence ID" value="SMQ54590.1"/>
    <property type="molecule type" value="Genomic_DNA"/>
</dbReference>
<dbReference type="InterPro" id="IPR016181">
    <property type="entry name" value="Acyl_CoA_acyltransferase"/>
</dbReference>
<accession>A0A1X7S4Z9</accession>
<dbReference type="Gene3D" id="3.40.630.30">
    <property type="match status" value="1"/>
</dbReference>
<proteinExistence type="predicted"/>
<dbReference type="Proteomes" id="UP000215127">
    <property type="component" value="Chromosome 10"/>
</dbReference>
<gene>
    <name evidence="2" type="ORF">ZT3D7_G9745</name>
</gene>
<dbReference type="PROSITE" id="PS51186">
    <property type="entry name" value="GNAT"/>
    <property type="match status" value="1"/>
</dbReference>
<dbReference type="InterPro" id="IPR000182">
    <property type="entry name" value="GNAT_dom"/>
</dbReference>
<dbReference type="CDD" id="cd04301">
    <property type="entry name" value="NAT_SF"/>
    <property type="match status" value="1"/>
</dbReference>
<evidence type="ECO:0000313" key="3">
    <source>
        <dbReference type="Proteomes" id="UP000215127"/>
    </source>
</evidence>
<protein>
    <recommendedName>
        <fullName evidence="1">N-acetyltransferase domain-containing protein</fullName>
    </recommendedName>
</protein>
<dbReference type="GO" id="GO:0016747">
    <property type="term" value="F:acyltransferase activity, transferring groups other than amino-acyl groups"/>
    <property type="evidence" value="ECO:0007669"/>
    <property type="project" value="InterPro"/>
</dbReference>
<reference evidence="2 3" key="1">
    <citation type="submission" date="2016-06" db="EMBL/GenBank/DDBJ databases">
        <authorList>
            <person name="Kjaerup R.B."/>
            <person name="Dalgaard T.S."/>
            <person name="Juul-Madsen H.R."/>
        </authorList>
    </citation>
    <scope>NUCLEOTIDE SEQUENCE [LARGE SCALE GENOMIC DNA]</scope>
</reference>
<keyword evidence="3" id="KW-1185">Reference proteome</keyword>
<dbReference type="Pfam" id="PF13508">
    <property type="entry name" value="Acetyltransf_7"/>
    <property type="match status" value="1"/>
</dbReference>
<sequence>MQGRTELDYLAVDPWHQRCGVASKLLESELEQARRLQLVCFAMATSRDWEKLYDKHGSEYLHAFGHSLGPWGSTETADNHFLIKRPAE</sequence>
<dbReference type="AlphaFoldDB" id="A0A1X7S4Z9"/>
<dbReference type="SUPFAM" id="SSF55729">
    <property type="entry name" value="Acyl-CoA N-acyltransferases (Nat)"/>
    <property type="match status" value="1"/>
</dbReference>